<dbReference type="OrthoDB" id="10456477at2759"/>
<evidence type="ECO:0000313" key="2">
    <source>
        <dbReference type="EMBL" id="PNH09144.1"/>
    </source>
</evidence>
<evidence type="ECO:0008006" key="4">
    <source>
        <dbReference type="Google" id="ProtNLM"/>
    </source>
</evidence>
<keyword evidence="1" id="KW-1133">Transmembrane helix</keyword>
<reference evidence="2 3" key="1">
    <citation type="journal article" date="2017" name="Mol. Biol. Evol.">
        <title>The 4-celled Tetrabaena socialis nuclear genome reveals the essential components for genetic control of cell number at the origin of multicellularity in the volvocine lineage.</title>
        <authorList>
            <person name="Featherston J."/>
            <person name="Arakaki Y."/>
            <person name="Hanschen E.R."/>
            <person name="Ferris P.J."/>
            <person name="Michod R.E."/>
            <person name="Olson B.J.S.C."/>
            <person name="Nozaki H."/>
            <person name="Durand P.M."/>
        </authorList>
    </citation>
    <scope>NUCLEOTIDE SEQUENCE [LARGE SCALE GENOMIC DNA]</scope>
    <source>
        <strain evidence="2 3">NIES-571</strain>
    </source>
</reference>
<protein>
    <recommendedName>
        <fullName evidence="4">Transmembrane protein</fullName>
    </recommendedName>
</protein>
<dbReference type="EMBL" id="PGGS01000102">
    <property type="protein sequence ID" value="PNH09144.1"/>
    <property type="molecule type" value="Genomic_DNA"/>
</dbReference>
<organism evidence="2 3">
    <name type="scientific">Tetrabaena socialis</name>
    <dbReference type="NCBI Taxonomy" id="47790"/>
    <lineage>
        <taxon>Eukaryota</taxon>
        <taxon>Viridiplantae</taxon>
        <taxon>Chlorophyta</taxon>
        <taxon>core chlorophytes</taxon>
        <taxon>Chlorophyceae</taxon>
        <taxon>CS clade</taxon>
        <taxon>Chlamydomonadales</taxon>
        <taxon>Tetrabaenaceae</taxon>
        <taxon>Tetrabaena</taxon>
    </lineage>
</organism>
<evidence type="ECO:0000313" key="3">
    <source>
        <dbReference type="Proteomes" id="UP000236333"/>
    </source>
</evidence>
<keyword evidence="3" id="KW-1185">Reference proteome</keyword>
<keyword evidence="1" id="KW-0472">Membrane</keyword>
<accession>A0A2J8A9D6</accession>
<evidence type="ECO:0000256" key="1">
    <source>
        <dbReference type="SAM" id="Phobius"/>
    </source>
</evidence>
<proteinExistence type="predicted"/>
<keyword evidence="1" id="KW-0812">Transmembrane</keyword>
<comment type="caution">
    <text evidence="2">The sequence shown here is derived from an EMBL/GenBank/DDBJ whole genome shotgun (WGS) entry which is preliminary data.</text>
</comment>
<gene>
    <name evidence="2" type="ORF">TSOC_004268</name>
</gene>
<dbReference type="AlphaFoldDB" id="A0A2J8A9D6"/>
<sequence length="59" mass="6532">MSGLHHAHRLSQGSSSDLFQGYGTLVMILVGVHVAAFLFWIVLLVVNPANRKKAEDKRD</sequence>
<dbReference type="Proteomes" id="UP000236333">
    <property type="component" value="Unassembled WGS sequence"/>
</dbReference>
<feature type="transmembrane region" description="Helical" evidence="1">
    <location>
        <begin position="20"/>
        <end position="46"/>
    </location>
</feature>
<name>A0A2J8A9D6_9CHLO</name>